<feature type="region of interest" description="Disordered" evidence="1">
    <location>
        <begin position="1"/>
        <end position="36"/>
    </location>
</feature>
<dbReference type="InParanoid" id="A0A251VTR7"/>
<evidence type="ECO:0000256" key="1">
    <source>
        <dbReference type="SAM" id="MobiDB-lite"/>
    </source>
</evidence>
<evidence type="ECO:0000313" key="2">
    <source>
        <dbReference type="EMBL" id="OTG38543.1"/>
    </source>
</evidence>
<proteinExistence type="predicted"/>
<organism evidence="2 3">
    <name type="scientific">Helianthus annuus</name>
    <name type="common">Common sunflower</name>
    <dbReference type="NCBI Taxonomy" id="4232"/>
    <lineage>
        <taxon>Eukaryota</taxon>
        <taxon>Viridiplantae</taxon>
        <taxon>Streptophyta</taxon>
        <taxon>Embryophyta</taxon>
        <taxon>Tracheophyta</taxon>
        <taxon>Spermatophyta</taxon>
        <taxon>Magnoliopsida</taxon>
        <taxon>eudicotyledons</taxon>
        <taxon>Gunneridae</taxon>
        <taxon>Pentapetalae</taxon>
        <taxon>asterids</taxon>
        <taxon>campanulids</taxon>
        <taxon>Asterales</taxon>
        <taxon>Asteraceae</taxon>
        <taxon>Asteroideae</taxon>
        <taxon>Heliantheae alliance</taxon>
        <taxon>Heliantheae</taxon>
        <taxon>Helianthus</taxon>
    </lineage>
</organism>
<gene>
    <name evidence="2" type="ORF">HannXRQ_Chr01g0030831</name>
</gene>
<sequence>MVKMEVVSVPQTVPATTTDVSVKEENREETRPPKDVTIKQEETQEIPEDTDLDDDKWWCDNIDDILQMFNPYDY</sequence>
<reference evidence="3" key="1">
    <citation type="journal article" date="2017" name="Nature">
        <title>The sunflower genome provides insights into oil metabolism, flowering and Asterid evolution.</title>
        <authorList>
            <person name="Badouin H."/>
            <person name="Gouzy J."/>
            <person name="Grassa C.J."/>
            <person name="Murat F."/>
            <person name="Staton S.E."/>
            <person name="Cottret L."/>
            <person name="Lelandais-Briere C."/>
            <person name="Owens G.L."/>
            <person name="Carrere S."/>
            <person name="Mayjonade B."/>
            <person name="Legrand L."/>
            <person name="Gill N."/>
            <person name="Kane N.C."/>
            <person name="Bowers J.E."/>
            <person name="Hubner S."/>
            <person name="Bellec A."/>
            <person name="Berard A."/>
            <person name="Berges H."/>
            <person name="Blanchet N."/>
            <person name="Boniface M.C."/>
            <person name="Brunel D."/>
            <person name="Catrice O."/>
            <person name="Chaidir N."/>
            <person name="Claudel C."/>
            <person name="Donnadieu C."/>
            <person name="Faraut T."/>
            <person name="Fievet G."/>
            <person name="Helmstetter N."/>
            <person name="King M."/>
            <person name="Knapp S.J."/>
            <person name="Lai Z."/>
            <person name="Le Paslier M.C."/>
            <person name="Lippi Y."/>
            <person name="Lorenzon L."/>
            <person name="Mandel J.R."/>
            <person name="Marage G."/>
            <person name="Marchand G."/>
            <person name="Marquand E."/>
            <person name="Bret-Mestries E."/>
            <person name="Morien E."/>
            <person name="Nambeesan S."/>
            <person name="Nguyen T."/>
            <person name="Pegot-Espagnet P."/>
            <person name="Pouilly N."/>
            <person name="Raftis F."/>
            <person name="Sallet E."/>
            <person name="Schiex T."/>
            <person name="Thomas J."/>
            <person name="Vandecasteele C."/>
            <person name="Vares D."/>
            <person name="Vear F."/>
            <person name="Vautrin S."/>
            <person name="Crespi M."/>
            <person name="Mangin B."/>
            <person name="Burke J.M."/>
            <person name="Salse J."/>
            <person name="Munos S."/>
            <person name="Vincourt P."/>
            <person name="Rieseberg L.H."/>
            <person name="Langlade N.B."/>
        </authorList>
    </citation>
    <scope>NUCLEOTIDE SEQUENCE [LARGE SCALE GENOMIC DNA]</scope>
    <source>
        <strain evidence="3">cv. SF193</strain>
    </source>
</reference>
<protein>
    <submittedName>
        <fullName evidence="2">Uncharacterized protein</fullName>
    </submittedName>
</protein>
<dbReference type="AlphaFoldDB" id="A0A251VTR7"/>
<keyword evidence="3" id="KW-1185">Reference proteome</keyword>
<name>A0A251VTR7_HELAN</name>
<dbReference type="Proteomes" id="UP000215914">
    <property type="component" value="Chromosome 1"/>
</dbReference>
<feature type="compositionally biased region" description="Basic and acidic residues" evidence="1">
    <location>
        <begin position="21"/>
        <end position="36"/>
    </location>
</feature>
<feature type="compositionally biased region" description="Polar residues" evidence="1">
    <location>
        <begin position="9"/>
        <end position="20"/>
    </location>
</feature>
<evidence type="ECO:0000313" key="3">
    <source>
        <dbReference type="Proteomes" id="UP000215914"/>
    </source>
</evidence>
<accession>A0A251VTR7</accession>
<dbReference type="EMBL" id="CM007890">
    <property type="protein sequence ID" value="OTG38543.1"/>
    <property type="molecule type" value="Genomic_DNA"/>
</dbReference>